<feature type="transmembrane region" description="Helical" evidence="10">
    <location>
        <begin position="148"/>
        <end position="167"/>
    </location>
</feature>
<keyword evidence="7 10" id="KW-0029">Amino-acid transport</keyword>
<evidence type="ECO:0000313" key="12">
    <source>
        <dbReference type="Proteomes" id="UP000955338"/>
    </source>
</evidence>
<dbReference type="PANTHER" id="PTHR46997:SF2">
    <property type="entry name" value="TYROSINE-SPECIFIC TRANSPORT SYSTEM"/>
    <property type="match status" value="1"/>
</dbReference>
<organism evidence="11 12">
    <name type="scientific">Mergibacter septicus</name>
    <dbReference type="NCBI Taxonomy" id="221402"/>
    <lineage>
        <taxon>Bacteria</taxon>
        <taxon>Pseudomonadati</taxon>
        <taxon>Pseudomonadota</taxon>
        <taxon>Gammaproteobacteria</taxon>
        <taxon>Pasteurellales</taxon>
        <taxon>Pasteurellaceae</taxon>
        <taxon>Mergibacter</taxon>
    </lineage>
</organism>
<gene>
    <name evidence="11" type="ORF">CEP48_04375</name>
</gene>
<comment type="caution">
    <text evidence="10">Lacks conserved residue(s) required for the propagation of feature annotation.</text>
</comment>
<feature type="transmembrane region" description="Helical" evidence="10">
    <location>
        <begin position="39"/>
        <end position="58"/>
    </location>
</feature>
<reference evidence="11" key="1">
    <citation type="submission" date="2017-06" db="EMBL/GenBank/DDBJ databases">
        <title>Genome sequencing of pathogenic and non-pathogenic strains within Bisgaard taxon 40.</title>
        <authorList>
            <person name="Ladner J.T."/>
            <person name="Lovett S.P."/>
            <person name="Koroleva G."/>
            <person name="Lorch J.M."/>
        </authorList>
    </citation>
    <scope>NUCLEOTIDE SEQUENCE</scope>
    <source>
        <strain evidence="11">27576-1-I1</strain>
    </source>
</reference>
<name>A0A8E3MG39_9PAST</name>
<dbReference type="InterPro" id="IPR013059">
    <property type="entry name" value="Trp_tyr_transpt"/>
</dbReference>
<dbReference type="PROSITE" id="PS00594">
    <property type="entry name" value="AROMATIC_AA_PERMEASE_1"/>
    <property type="match status" value="1"/>
</dbReference>
<dbReference type="EMBL" id="CP022011">
    <property type="protein sequence ID" value="QDJ14708.1"/>
    <property type="molecule type" value="Genomic_DNA"/>
</dbReference>
<feature type="transmembrane region" description="Helical" evidence="10">
    <location>
        <begin position="179"/>
        <end position="203"/>
    </location>
</feature>
<dbReference type="GO" id="GO:0005886">
    <property type="term" value="C:plasma membrane"/>
    <property type="evidence" value="ECO:0007669"/>
    <property type="project" value="UniProtKB-SubCell"/>
</dbReference>
<keyword evidence="12" id="KW-1185">Reference proteome</keyword>
<evidence type="ECO:0000256" key="9">
    <source>
        <dbReference type="ARBA" id="ARBA00023136"/>
    </source>
</evidence>
<dbReference type="Proteomes" id="UP000955338">
    <property type="component" value="Chromosome"/>
</dbReference>
<evidence type="ECO:0000256" key="1">
    <source>
        <dbReference type="ARBA" id="ARBA00004429"/>
    </source>
</evidence>
<evidence type="ECO:0000256" key="8">
    <source>
        <dbReference type="ARBA" id="ARBA00022989"/>
    </source>
</evidence>
<evidence type="ECO:0000256" key="4">
    <source>
        <dbReference type="ARBA" id="ARBA00022475"/>
    </source>
</evidence>
<feature type="transmembrane region" description="Helical" evidence="10">
    <location>
        <begin position="118"/>
        <end position="136"/>
    </location>
</feature>
<keyword evidence="5 10" id="KW-0997">Cell inner membrane</keyword>
<feature type="transmembrane region" description="Helical" evidence="10">
    <location>
        <begin position="309"/>
        <end position="329"/>
    </location>
</feature>
<evidence type="ECO:0000256" key="10">
    <source>
        <dbReference type="RuleBase" id="RU367149"/>
    </source>
</evidence>
<protein>
    <recommendedName>
        <fullName evidence="10">Aromatic amino acid permease</fullName>
    </recommendedName>
</protein>
<dbReference type="InterPro" id="IPR013061">
    <property type="entry name" value="Trp/try_permease_CS"/>
</dbReference>
<dbReference type="Pfam" id="PF03222">
    <property type="entry name" value="Trp_Tyr_perm"/>
    <property type="match status" value="1"/>
</dbReference>
<keyword evidence="6 10" id="KW-0812">Transmembrane</keyword>
<evidence type="ECO:0000256" key="7">
    <source>
        <dbReference type="ARBA" id="ARBA00022970"/>
    </source>
</evidence>
<evidence type="ECO:0000256" key="5">
    <source>
        <dbReference type="ARBA" id="ARBA00022519"/>
    </source>
</evidence>
<comment type="subcellular location">
    <subcellularLocation>
        <location evidence="1 10">Cell inner membrane</location>
        <topology evidence="1 10">Multi-pass membrane protein</topology>
    </subcellularLocation>
</comment>
<evidence type="ECO:0000256" key="6">
    <source>
        <dbReference type="ARBA" id="ARBA00022692"/>
    </source>
</evidence>
<dbReference type="AlphaFoldDB" id="A0A8E3MG39"/>
<keyword evidence="3 10" id="KW-0813">Transport</keyword>
<dbReference type="GO" id="GO:0003333">
    <property type="term" value="P:amino acid transmembrane transport"/>
    <property type="evidence" value="ECO:0007669"/>
    <property type="project" value="InterPro"/>
</dbReference>
<proteinExistence type="inferred from homology"/>
<keyword evidence="9 10" id="KW-0472">Membrane</keyword>
<comment type="similarity">
    <text evidence="2 10">Belongs to the amino acid/polyamine transporter 2 family. Mtr/TnaB/TyrP permease subfamily.</text>
</comment>
<keyword evidence="8 10" id="KW-1133">Transmembrane helix</keyword>
<dbReference type="GO" id="GO:0015173">
    <property type="term" value="F:aromatic amino acid transmembrane transporter activity"/>
    <property type="evidence" value="ECO:0007669"/>
    <property type="project" value="UniProtKB-UniRule"/>
</dbReference>
<feature type="transmembrane region" description="Helical" evidence="10">
    <location>
        <begin position="215"/>
        <end position="234"/>
    </location>
</feature>
<accession>A0A8E3MG39</accession>
<feature type="transmembrane region" description="Helical" evidence="10">
    <location>
        <begin position="78"/>
        <end position="98"/>
    </location>
</feature>
<keyword evidence="4 10" id="KW-1003">Cell membrane</keyword>
<evidence type="ECO:0000313" key="11">
    <source>
        <dbReference type="EMBL" id="QDJ14708.1"/>
    </source>
</evidence>
<feature type="transmembrane region" description="Helical" evidence="10">
    <location>
        <begin position="276"/>
        <end position="297"/>
    </location>
</feature>
<comment type="function">
    <text evidence="10">Involved in transporting aromatic amino acids across the cytoplasmic membrane.</text>
</comment>
<dbReference type="NCBIfam" id="TIGR00837">
    <property type="entry name" value="araaP"/>
    <property type="match status" value="1"/>
</dbReference>
<dbReference type="InterPro" id="IPR018227">
    <property type="entry name" value="Amino_acid_transport_2"/>
</dbReference>
<dbReference type="RefSeq" id="WP_261920770.1">
    <property type="nucleotide sequence ID" value="NZ_CP022011.1"/>
</dbReference>
<dbReference type="Gene3D" id="1.20.1740.10">
    <property type="entry name" value="Amino acid/polyamine transporter I"/>
    <property type="match status" value="1"/>
</dbReference>
<evidence type="ECO:0000256" key="2">
    <source>
        <dbReference type="ARBA" id="ARBA00005452"/>
    </source>
</evidence>
<feature type="transmembrane region" description="Helical" evidence="10">
    <location>
        <begin position="376"/>
        <end position="397"/>
    </location>
</feature>
<dbReference type="PANTHER" id="PTHR46997">
    <property type="entry name" value="LOW AFFINITY TRYPTOPHAN PERMEASE-RELATED"/>
    <property type="match status" value="1"/>
</dbReference>
<sequence>MKNKTLGSTLIVAGTTIGGGMLAMPLTSAGMGFGMTVLLLFLLWILLCFSALLFVEVYQTASHKDGIASLAEKYFGGVGRLISTLSLLIFMYAILSFYVTSGGPLISGLLPSVEGWDMTLVGVLLFTFILGGFVVIGTGSVDVVNRIFFFTKIAVFILVLALMLPLVKTQNLLEVPVSNALILSAAPVFFTAFGFHVVIPSIVDYLDGDIKRLRIAIIVGTGIPLIAYLLWQLATHGVLNQTRFLEIIKVDPSLNGLVNATLELTGSKVLSEAVRIFSALALITSFLGVSLALFDCLRDLLGRVNLQANRVSLGILTFIPPLAFALFYPQGFYVALGYAGIMFAFYGLVLPIGLAWKARRQYPKLNYRVMGGSSALILALVVGILIIAIPFLIQAGYLPAVVG</sequence>
<dbReference type="PRINTS" id="PR00166">
    <property type="entry name" value="AROAAPRMEASE"/>
</dbReference>
<evidence type="ECO:0000256" key="3">
    <source>
        <dbReference type="ARBA" id="ARBA00022448"/>
    </source>
</evidence>
<feature type="transmembrane region" description="Helical" evidence="10">
    <location>
        <begin position="335"/>
        <end position="356"/>
    </location>
</feature>